<gene>
    <name evidence="2" type="ORF">CWE10_12720</name>
</gene>
<evidence type="ECO:0000313" key="3">
    <source>
        <dbReference type="Proteomes" id="UP000732377"/>
    </source>
</evidence>
<proteinExistence type="predicted"/>
<dbReference type="PANTHER" id="PTHR43393">
    <property type="entry name" value="CYTOKININ RIBOSIDE 5'-MONOPHOSPHATE PHOSPHORIBOHYDROLASE"/>
    <property type="match status" value="1"/>
</dbReference>
<dbReference type="Pfam" id="PF18306">
    <property type="entry name" value="LDcluster4"/>
    <property type="match status" value="1"/>
</dbReference>
<accession>A0A953I9T2</accession>
<comment type="caution">
    <text evidence="2">The sequence shown here is derived from an EMBL/GenBank/DDBJ whole genome shotgun (WGS) entry which is preliminary data.</text>
</comment>
<dbReference type="AlphaFoldDB" id="A0A953I9T2"/>
<dbReference type="InterPro" id="IPR005268">
    <property type="entry name" value="CHP00725"/>
</dbReference>
<sequence>MVLRIGVIGQSGPISEELRAAAFAVGRAVGARGALLFTGGRDGVMAAASQGAQSAGGVTVGILPGDDLREANPYVTVPVTTGLTMVGRSEVLVHAVDACIIVGGGAGTLAEIAVAYLYRKPLVALRGTGGWGDHLASALVDGRFLDHRRLVPIHYVADPEEAVALAAELAQRGQRPPDRPAPGLGDVPKLREASE</sequence>
<dbReference type="InterPro" id="IPR041164">
    <property type="entry name" value="LDcluster4"/>
</dbReference>
<dbReference type="PANTHER" id="PTHR43393:SF3">
    <property type="entry name" value="LYSINE DECARBOXYLASE-LIKE PROTEIN"/>
    <property type="match status" value="1"/>
</dbReference>
<feature type="region of interest" description="Disordered" evidence="1">
    <location>
        <begin position="170"/>
        <end position="195"/>
    </location>
</feature>
<name>A0A953I9T2_SYMTR</name>
<dbReference type="RefSeq" id="WP_148205590.1">
    <property type="nucleotide sequence ID" value="NZ_PIUK01000132.1"/>
</dbReference>
<protein>
    <submittedName>
        <fullName evidence="2">TIGR00725 family protein</fullName>
    </submittedName>
</protein>
<dbReference type="NCBIfam" id="TIGR00725">
    <property type="entry name" value="TIGR00725 family protein"/>
    <property type="match status" value="1"/>
</dbReference>
<dbReference type="Gene3D" id="3.40.50.450">
    <property type="match status" value="1"/>
</dbReference>
<reference evidence="2" key="1">
    <citation type="submission" date="2017-11" db="EMBL/GenBank/DDBJ databases">
        <title>Three new genomes from thermophilic consortium.</title>
        <authorList>
            <person name="Quaggio R."/>
            <person name="Amgarten D."/>
            <person name="Setubal J.C."/>
        </authorList>
    </citation>
    <scope>NUCLEOTIDE SEQUENCE</scope>
    <source>
        <strain evidence="2">ZCTH01-B2</strain>
    </source>
</reference>
<evidence type="ECO:0000313" key="2">
    <source>
        <dbReference type="EMBL" id="MBY6277053.1"/>
    </source>
</evidence>
<dbReference type="InterPro" id="IPR052341">
    <property type="entry name" value="LOG_family_nucleotidases"/>
</dbReference>
<evidence type="ECO:0000256" key="1">
    <source>
        <dbReference type="SAM" id="MobiDB-lite"/>
    </source>
</evidence>
<dbReference type="GO" id="GO:0005829">
    <property type="term" value="C:cytosol"/>
    <property type="evidence" value="ECO:0007669"/>
    <property type="project" value="TreeGrafter"/>
</dbReference>
<dbReference type="SUPFAM" id="SSF102405">
    <property type="entry name" value="MCP/YpsA-like"/>
    <property type="match status" value="1"/>
</dbReference>
<dbReference type="EMBL" id="PIUK01000132">
    <property type="protein sequence ID" value="MBY6277053.1"/>
    <property type="molecule type" value="Genomic_DNA"/>
</dbReference>
<dbReference type="Proteomes" id="UP000732377">
    <property type="component" value="Unassembled WGS sequence"/>
</dbReference>
<organism evidence="2 3">
    <name type="scientific">Symbiobacterium thermophilum</name>
    <dbReference type="NCBI Taxonomy" id="2734"/>
    <lineage>
        <taxon>Bacteria</taxon>
        <taxon>Bacillati</taxon>
        <taxon>Bacillota</taxon>
        <taxon>Clostridia</taxon>
        <taxon>Eubacteriales</taxon>
        <taxon>Symbiobacteriaceae</taxon>
        <taxon>Symbiobacterium</taxon>
    </lineage>
</organism>